<dbReference type="PANTHER" id="PTHR39176:SF1">
    <property type="entry name" value="PERIPLASMIC PROTEIN"/>
    <property type="match status" value="1"/>
</dbReference>
<evidence type="ECO:0000313" key="3">
    <source>
        <dbReference type="EMBL" id="MDZ5461397.1"/>
    </source>
</evidence>
<evidence type="ECO:0000256" key="1">
    <source>
        <dbReference type="SAM" id="SignalP"/>
    </source>
</evidence>
<gene>
    <name evidence="3" type="ORF">SM757_32960</name>
</gene>
<feature type="signal peptide" evidence="1">
    <location>
        <begin position="1"/>
        <end position="36"/>
    </location>
</feature>
<dbReference type="PANTHER" id="PTHR39176">
    <property type="entry name" value="PERIPLASMIC PROTEIN-RELATED"/>
    <property type="match status" value="1"/>
</dbReference>
<keyword evidence="4" id="KW-1185">Reference proteome</keyword>
<dbReference type="Gene3D" id="1.20.1270.180">
    <property type="match status" value="1"/>
</dbReference>
<feature type="domain" description="Lysozyme inhibitor LprI-like N-terminal" evidence="2">
    <location>
        <begin position="39"/>
        <end position="138"/>
    </location>
</feature>
<protein>
    <submittedName>
        <fullName evidence="3">Lysozyme inhibitor LprI family protein</fullName>
    </submittedName>
</protein>
<reference evidence="3 4" key="1">
    <citation type="submission" date="2023-11" db="EMBL/GenBank/DDBJ databases">
        <title>Draft genome of Azohydromonas lata strain H1 (DSM1123), a polyhydroxyalkanoate producer.</title>
        <authorList>
            <person name="Traversa D."/>
            <person name="D'Addabbo P."/>
            <person name="Pazzani C."/>
            <person name="Manzari C."/>
            <person name="Chiara M."/>
            <person name="Scrascia M."/>
        </authorList>
    </citation>
    <scope>NUCLEOTIDE SEQUENCE [LARGE SCALE GENOMIC DNA]</scope>
    <source>
        <strain evidence="3 4">H1</strain>
    </source>
</reference>
<sequence length="144" mass="16877">MKSQRQMISTFNFSTSMKNCLFVLCAAFLAALPAHALDCKNAMNTMDMNDCAAIEQKAVEVRLNEVYQRVMKELDKPDEELEKYSDVRKKLLEAQRAWIRFRQSDCDAQYAYYMDGSMRNLVYLGCMRSSAERRIKELEEYLPR</sequence>
<dbReference type="EMBL" id="JAXOJX010000112">
    <property type="protein sequence ID" value="MDZ5461397.1"/>
    <property type="molecule type" value="Genomic_DNA"/>
</dbReference>
<dbReference type="Proteomes" id="UP001293718">
    <property type="component" value="Unassembled WGS sequence"/>
</dbReference>
<name>A0ABU5IR68_9BURK</name>
<dbReference type="RefSeq" id="WP_322468571.1">
    <property type="nucleotide sequence ID" value="NZ_JAXOJX010000112.1"/>
</dbReference>
<organism evidence="3 4">
    <name type="scientific">Azohydromonas lata</name>
    <dbReference type="NCBI Taxonomy" id="45677"/>
    <lineage>
        <taxon>Bacteria</taxon>
        <taxon>Pseudomonadati</taxon>
        <taxon>Pseudomonadota</taxon>
        <taxon>Betaproteobacteria</taxon>
        <taxon>Burkholderiales</taxon>
        <taxon>Sphaerotilaceae</taxon>
        <taxon>Azohydromonas</taxon>
    </lineage>
</organism>
<comment type="caution">
    <text evidence="3">The sequence shown here is derived from an EMBL/GenBank/DDBJ whole genome shotgun (WGS) entry which is preliminary data.</text>
</comment>
<evidence type="ECO:0000313" key="4">
    <source>
        <dbReference type="Proteomes" id="UP001293718"/>
    </source>
</evidence>
<dbReference type="InterPro" id="IPR009739">
    <property type="entry name" value="LprI-like_N"/>
</dbReference>
<evidence type="ECO:0000259" key="2">
    <source>
        <dbReference type="Pfam" id="PF07007"/>
    </source>
</evidence>
<keyword evidence="1" id="KW-0732">Signal</keyword>
<feature type="chain" id="PRO_5045411851" evidence="1">
    <location>
        <begin position="37"/>
        <end position="144"/>
    </location>
</feature>
<dbReference type="Pfam" id="PF07007">
    <property type="entry name" value="LprI"/>
    <property type="match status" value="1"/>
</dbReference>
<proteinExistence type="predicted"/>
<accession>A0ABU5IR68</accession>